<evidence type="ECO:0000313" key="2">
    <source>
        <dbReference type="EMBL" id="KAJ5092136.1"/>
    </source>
</evidence>
<evidence type="ECO:0000313" key="3">
    <source>
        <dbReference type="Proteomes" id="UP001141434"/>
    </source>
</evidence>
<dbReference type="Pfam" id="PF20174">
    <property type="entry name" value="DUF6540"/>
    <property type="match status" value="1"/>
</dbReference>
<sequence>MPSTTPRAHAPPPPPPPAIRNNPAPAVNINPPSVPSVAPPDALMVELLVYNGAPFKDHWAYWVCSRHDKQVGVLIHATGDVRNGFRFQAKRSYDFRYTTNPPIKRVPLQWVSAQFFDENAMLNWGDPKDDYMPVGPFEISAHRVNPPREDNEFRGRQGKFTS</sequence>
<feature type="region of interest" description="Disordered" evidence="1">
    <location>
        <begin position="1"/>
        <end position="32"/>
    </location>
</feature>
<evidence type="ECO:0000256" key="1">
    <source>
        <dbReference type="SAM" id="MobiDB-lite"/>
    </source>
</evidence>
<keyword evidence="3" id="KW-1185">Reference proteome</keyword>
<feature type="compositionally biased region" description="Basic and acidic residues" evidence="1">
    <location>
        <begin position="146"/>
        <end position="155"/>
    </location>
</feature>
<dbReference type="InterPro" id="IPR046670">
    <property type="entry name" value="DUF6540"/>
</dbReference>
<gene>
    <name evidence="2" type="ORF">NUU61_007006</name>
</gene>
<dbReference type="EMBL" id="JAPMSZ010000009">
    <property type="protein sequence ID" value="KAJ5092136.1"/>
    <property type="molecule type" value="Genomic_DNA"/>
</dbReference>
<dbReference type="OrthoDB" id="2999773at2759"/>
<feature type="compositionally biased region" description="Pro residues" evidence="1">
    <location>
        <begin position="9"/>
        <end position="18"/>
    </location>
</feature>
<proteinExistence type="predicted"/>
<reference evidence="2" key="2">
    <citation type="journal article" date="2023" name="IMA Fungus">
        <title>Comparative genomic study of the Penicillium genus elucidates a diverse pangenome and 15 lateral gene transfer events.</title>
        <authorList>
            <person name="Petersen C."/>
            <person name="Sorensen T."/>
            <person name="Nielsen M.R."/>
            <person name="Sondergaard T.E."/>
            <person name="Sorensen J.L."/>
            <person name="Fitzpatrick D.A."/>
            <person name="Frisvad J.C."/>
            <person name="Nielsen K.L."/>
        </authorList>
    </citation>
    <scope>NUCLEOTIDE SEQUENCE</scope>
    <source>
        <strain evidence="2">IBT 34128</strain>
    </source>
</reference>
<name>A0A9W9F236_9EURO</name>
<dbReference type="GeneID" id="81396702"/>
<accession>A0A9W9F236</accession>
<organism evidence="2 3">
    <name type="scientific">Penicillium alfredii</name>
    <dbReference type="NCBI Taxonomy" id="1506179"/>
    <lineage>
        <taxon>Eukaryota</taxon>
        <taxon>Fungi</taxon>
        <taxon>Dikarya</taxon>
        <taxon>Ascomycota</taxon>
        <taxon>Pezizomycotina</taxon>
        <taxon>Eurotiomycetes</taxon>
        <taxon>Eurotiomycetidae</taxon>
        <taxon>Eurotiales</taxon>
        <taxon>Aspergillaceae</taxon>
        <taxon>Penicillium</taxon>
    </lineage>
</organism>
<reference evidence="2" key="1">
    <citation type="submission" date="2022-11" db="EMBL/GenBank/DDBJ databases">
        <authorList>
            <person name="Petersen C."/>
        </authorList>
    </citation>
    <scope>NUCLEOTIDE SEQUENCE</scope>
    <source>
        <strain evidence="2">IBT 34128</strain>
    </source>
</reference>
<dbReference type="Proteomes" id="UP001141434">
    <property type="component" value="Unassembled WGS sequence"/>
</dbReference>
<dbReference type="RefSeq" id="XP_056510333.1">
    <property type="nucleotide sequence ID" value="XM_056657533.1"/>
</dbReference>
<dbReference type="AlphaFoldDB" id="A0A9W9F236"/>
<protein>
    <submittedName>
        <fullName evidence="2">Uncharacterized protein</fullName>
    </submittedName>
</protein>
<feature type="compositionally biased region" description="Low complexity" evidence="1">
    <location>
        <begin position="19"/>
        <end position="31"/>
    </location>
</feature>
<comment type="caution">
    <text evidence="2">The sequence shown here is derived from an EMBL/GenBank/DDBJ whole genome shotgun (WGS) entry which is preliminary data.</text>
</comment>
<feature type="region of interest" description="Disordered" evidence="1">
    <location>
        <begin position="142"/>
        <end position="162"/>
    </location>
</feature>